<organism evidence="3 4">
    <name type="scientific">Crassostrea virginica</name>
    <name type="common">Eastern oyster</name>
    <dbReference type="NCBI Taxonomy" id="6565"/>
    <lineage>
        <taxon>Eukaryota</taxon>
        <taxon>Metazoa</taxon>
        <taxon>Spiralia</taxon>
        <taxon>Lophotrochozoa</taxon>
        <taxon>Mollusca</taxon>
        <taxon>Bivalvia</taxon>
        <taxon>Autobranchia</taxon>
        <taxon>Pteriomorphia</taxon>
        <taxon>Ostreida</taxon>
        <taxon>Ostreoidea</taxon>
        <taxon>Ostreidae</taxon>
        <taxon>Crassostrea</taxon>
    </lineage>
</organism>
<evidence type="ECO:0000259" key="2">
    <source>
        <dbReference type="PROSITE" id="PS50119"/>
    </source>
</evidence>
<dbReference type="RefSeq" id="XP_022307377.1">
    <property type="nucleotide sequence ID" value="XM_022451669.1"/>
</dbReference>
<dbReference type="InterPro" id="IPR011042">
    <property type="entry name" value="6-blade_b-propeller_TolB-like"/>
</dbReference>
<keyword evidence="3" id="KW-1185">Reference proteome</keyword>
<name>A0A8B8BVI3_CRAVI</name>
<dbReference type="SUPFAM" id="SSF57845">
    <property type="entry name" value="B-box zinc-binding domain"/>
    <property type="match status" value="1"/>
</dbReference>
<dbReference type="InterPro" id="IPR000315">
    <property type="entry name" value="Znf_B-box"/>
</dbReference>
<evidence type="ECO:0000256" key="1">
    <source>
        <dbReference type="PROSITE-ProRule" id="PRU00024"/>
    </source>
</evidence>
<dbReference type="OrthoDB" id="6064205at2759"/>
<proteinExistence type="predicted"/>
<gene>
    <name evidence="4" type="primary">LOC111113413</name>
</gene>
<evidence type="ECO:0000313" key="4">
    <source>
        <dbReference type="RefSeq" id="XP_022307377.1"/>
    </source>
</evidence>
<reference evidence="4" key="1">
    <citation type="submission" date="2025-08" db="UniProtKB">
        <authorList>
            <consortium name="RefSeq"/>
        </authorList>
    </citation>
    <scope>IDENTIFICATION</scope>
    <source>
        <tissue evidence="4">Whole sample</tissue>
    </source>
</reference>
<dbReference type="Gene3D" id="3.30.160.60">
    <property type="entry name" value="Classic Zinc Finger"/>
    <property type="match status" value="1"/>
</dbReference>
<dbReference type="AlphaFoldDB" id="A0A8B8BVI3"/>
<protein>
    <submittedName>
        <fullName evidence="4">Uncharacterized protein LOC111113413</fullName>
    </submittedName>
</protein>
<dbReference type="KEGG" id="cvn:111113413"/>
<sequence length="578" mass="65319">MATSTSWAQDVITCDLCDKAAQQFCNSCQVSLCETCIQFCNSCQVNLCETCVKKHRDEFKSLPHDIVPFLHKKAQLVFSACQEHIGQRCEVNCKECNKHVCLKCIVSGTHKGHDVEELTETHENKIQKIKYDTEEIKAKLIPKYQKEDVEVGNKISKTKSKFDDLGNESKKLRKLWHQEVDNIFDKIDSLGQSLTEKNLNALQEYHNKIRNLISEMNKIVKQNEQLSTSNKISDVNEYQCKLNDYQDFPEHVDLELPSLRSNIDQGKELIIEIGGYRATLKQMSPPSPSADVSHLTTRIGKLMDQVRVIATIPTNYTPLLGVACVGGAEAWIYGNNNKTITRIDIHGTVRDTVTTTCQDKPNDISVTRGRELIYSDPNSKTVNIVRHGESETLITTPEGWSPGRLSCTRFGDILVHVYLFLLFSGSDTKNKIIRYQGQNIKQEINKDEQGNPIFKDGGKSLFMSENNNGDVCVSDVNTDTVVVVDKTGRVRFRYDGTPARREKSFRPRGIVTDALSQIIVIDNSNACLHILDQNGQFLRCVDDCGLKGPHVLSADSEGRLWVRCDRRKIKVIQYLDQS</sequence>
<dbReference type="PANTHER" id="PTHR25462">
    <property type="entry name" value="BONUS, ISOFORM C-RELATED"/>
    <property type="match status" value="1"/>
</dbReference>
<accession>A0A8B8BVI3</accession>
<dbReference type="SUPFAM" id="SSF101898">
    <property type="entry name" value="NHL repeat"/>
    <property type="match status" value="1"/>
</dbReference>
<dbReference type="GeneID" id="111113413"/>
<dbReference type="GO" id="GO:0008270">
    <property type="term" value="F:zinc ion binding"/>
    <property type="evidence" value="ECO:0007669"/>
    <property type="project" value="UniProtKB-KW"/>
</dbReference>
<dbReference type="InterPro" id="IPR047153">
    <property type="entry name" value="TRIM45/56/19-like"/>
</dbReference>
<keyword evidence="1" id="KW-0479">Metal-binding</keyword>
<dbReference type="Proteomes" id="UP000694844">
    <property type="component" value="Chromosome 9"/>
</dbReference>
<dbReference type="PANTHER" id="PTHR25462:SF296">
    <property type="entry name" value="MEIOTIC P26, ISOFORM F"/>
    <property type="match status" value="1"/>
</dbReference>
<dbReference type="PROSITE" id="PS50119">
    <property type="entry name" value="ZF_BBOX"/>
    <property type="match status" value="2"/>
</dbReference>
<dbReference type="Gene3D" id="2.120.10.30">
    <property type="entry name" value="TolB, C-terminal domain"/>
    <property type="match status" value="1"/>
</dbReference>
<keyword evidence="1" id="KW-0863">Zinc-finger</keyword>
<keyword evidence="1" id="KW-0862">Zinc</keyword>
<evidence type="ECO:0000313" key="3">
    <source>
        <dbReference type="Proteomes" id="UP000694844"/>
    </source>
</evidence>
<feature type="domain" description="B box-type" evidence="2">
    <location>
        <begin position="81"/>
        <end position="118"/>
    </location>
</feature>
<feature type="domain" description="B box-type" evidence="2">
    <location>
        <begin position="20"/>
        <end position="69"/>
    </location>
</feature>